<feature type="region of interest" description="Disordered" evidence="1">
    <location>
        <begin position="125"/>
        <end position="156"/>
    </location>
</feature>
<evidence type="ECO:0000256" key="2">
    <source>
        <dbReference type="SAM" id="Phobius"/>
    </source>
</evidence>
<name>A0A0B5J8X9_9VIRU</name>
<keyword evidence="2" id="KW-1133">Transmembrane helix</keyword>
<feature type="transmembrane region" description="Helical" evidence="2">
    <location>
        <begin position="72"/>
        <end position="102"/>
    </location>
</feature>
<dbReference type="KEGG" id="vg:23462163"/>
<keyword evidence="2" id="KW-0472">Membrane</keyword>
<dbReference type="GeneID" id="23462163"/>
<dbReference type="RefSeq" id="YP_009119481.1">
    <property type="nucleotide sequence ID" value="NC_026440.1"/>
</dbReference>
<dbReference type="Proteomes" id="UP000202511">
    <property type="component" value="Segment"/>
</dbReference>
<proteinExistence type="predicted"/>
<evidence type="ECO:0000313" key="3">
    <source>
        <dbReference type="EMBL" id="AJF97246.1"/>
    </source>
</evidence>
<accession>A0A0B5J8X9</accession>
<evidence type="ECO:0000256" key="1">
    <source>
        <dbReference type="SAM" id="MobiDB-lite"/>
    </source>
</evidence>
<sequence>MASRASAAVRTLRMCVTHADGSRFGRALLALGAAVAGGALFGAVGDCVLSRARLTPKRVWMVRRGRTGPGTLSHWCCCMGVPVGLVVALGASIVLSLFFFLLSKEALRRPISLLDFEKKRDWRMRADKPTDDPVPNIERKECAKKKKSDENQLGPV</sequence>
<feature type="compositionally biased region" description="Basic and acidic residues" evidence="1">
    <location>
        <begin position="125"/>
        <end position="141"/>
    </location>
</feature>
<evidence type="ECO:0000313" key="4">
    <source>
        <dbReference type="Proteomes" id="UP000202511"/>
    </source>
</evidence>
<protein>
    <submittedName>
        <fullName evidence="3">Uncharacterized protein</fullName>
    </submittedName>
</protein>
<organism evidence="3 4">
    <name type="scientific">Pandoravirus inopinatum</name>
    <dbReference type="NCBI Taxonomy" id="1605721"/>
    <lineage>
        <taxon>Viruses</taxon>
        <taxon>Pandoravirus</taxon>
    </lineage>
</organism>
<feature type="transmembrane region" description="Helical" evidence="2">
    <location>
        <begin position="28"/>
        <end position="52"/>
    </location>
</feature>
<dbReference type="EMBL" id="KP136319">
    <property type="protein sequence ID" value="AJF97246.1"/>
    <property type="molecule type" value="Genomic_DNA"/>
</dbReference>
<reference evidence="3 4" key="1">
    <citation type="journal article" date="2015" name="Parasitol. Res.">
        <title>Viruses in close associations with free-living amoebae.</title>
        <authorList>
            <person name="Scheid P."/>
        </authorList>
    </citation>
    <scope>NUCLEOTIDE SEQUENCE [LARGE SCALE GENOMIC DNA]</scope>
    <source>
        <strain evidence="3">KlaHel</strain>
    </source>
</reference>
<keyword evidence="2" id="KW-0812">Transmembrane</keyword>